<reference evidence="2" key="1">
    <citation type="journal article" date="2018" name="Front. Microbiol.">
        <title>Genome-Based Analysis Reveals the Taxonomy and Diversity of the Family Idiomarinaceae.</title>
        <authorList>
            <person name="Liu Y."/>
            <person name="Lai Q."/>
            <person name="Shao Z."/>
        </authorList>
    </citation>
    <scope>NUCLEOTIDE SEQUENCE [LARGE SCALE GENOMIC DNA]</scope>
    <source>
        <strain evidence="2">c121</strain>
    </source>
</reference>
<protein>
    <recommendedName>
        <fullName evidence="3">Lipoprotein</fullName>
    </recommendedName>
</protein>
<evidence type="ECO:0000313" key="2">
    <source>
        <dbReference type="Proteomes" id="UP000287022"/>
    </source>
</evidence>
<dbReference type="PROSITE" id="PS51257">
    <property type="entry name" value="PROKAR_LIPOPROTEIN"/>
    <property type="match status" value="1"/>
</dbReference>
<keyword evidence="2" id="KW-1185">Reference proteome</keyword>
<dbReference type="Proteomes" id="UP000287022">
    <property type="component" value="Unassembled WGS sequence"/>
</dbReference>
<accession>A0A432ZC44</accession>
<dbReference type="RefSeq" id="WP_026861259.1">
    <property type="nucleotide sequence ID" value="NZ_PIQE01000001.1"/>
</dbReference>
<evidence type="ECO:0000313" key="1">
    <source>
        <dbReference type="EMBL" id="RUO74922.1"/>
    </source>
</evidence>
<gene>
    <name evidence="1" type="ORF">CWI80_06220</name>
</gene>
<dbReference type="EMBL" id="PIQE01000001">
    <property type="protein sequence ID" value="RUO74922.1"/>
    <property type="molecule type" value="Genomic_DNA"/>
</dbReference>
<dbReference type="AlphaFoldDB" id="A0A432ZC44"/>
<sequence length="324" mass="35518">MMRASDRLKRVALCTTAALIVGCTTPVSTGIDTESDVGGHAVVSTIRDGQLEVTGVQSELVATSQSSSAGVLDFQASAFKPTTKHPQCSAGHCWQLFVYDDDEARLAQDVIARFADKLPTALKALPDTLRGRPPFVLKIYLVPSSRAFNATFKVIGRAQRAFAIAVHLDSELPSSRRQQRAFDEREANAVRTIVHEFIHFASLQNGWYQNGWHGVASQLASASHMEALAKCYDNWAFLTTLDAHAQVQHVILFAPLARPTQGMHALNGAHGQATEYLGRQLQQSFAAIQSPTLFAEHVLLSASDVQERELLLEICRDLSQVREL</sequence>
<name>A0A432ZC44_9GAMM</name>
<organism evidence="1 2">
    <name type="scientific">Pseudidiomarina sediminum</name>
    <dbReference type="NCBI Taxonomy" id="431675"/>
    <lineage>
        <taxon>Bacteria</taxon>
        <taxon>Pseudomonadati</taxon>
        <taxon>Pseudomonadota</taxon>
        <taxon>Gammaproteobacteria</taxon>
        <taxon>Alteromonadales</taxon>
        <taxon>Idiomarinaceae</taxon>
        <taxon>Pseudidiomarina</taxon>
    </lineage>
</organism>
<proteinExistence type="predicted"/>
<evidence type="ECO:0008006" key="3">
    <source>
        <dbReference type="Google" id="ProtNLM"/>
    </source>
</evidence>
<comment type="caution">
    <text evidence="1">The sequence shown here is derived from an EMBL/GenBank/DDBJ whole genome shotgun (WGS) entry which is preliminary data.</text>
</comment>
<dbReference type="STRING" id="1122124.GCA_000423165_00170"/>